<dbReference type="STRING" id="1314674.A0A0D7B218"/>
<protein>
    <recommendedName>
        <fullName evidence="5">MARVEL domain-containing protein</fullName>
    </recommendedName>
</protein>
<feature type="compositionally biased region" description="Low complexity" evidence="1">
    <location>
        <begin position="328"/>
        <end position="337"/>
    </location>
</feature>
<feature type="transmembrane region" description="Helical" evidence="2">
    <location>
        <begin position="12"/>
        <end position="34"/>
    </location>
</feature>
<accession>A0A0D7B218</accession>
<dbReference type="EMBL" id="KN880647">
    <property type="protein sequence ID" value="KIY64230.1"/>
    <property type="molecule type" value="Genomic_DNA"/>
</dbReference>
<evidence type="ECO:0000313" key="4">
    <source>
        <dbReference type="Proteomes" id="UP000054007"/>
    </source>
</evidence>
<proteinExistence type="predicted"/>
<organism evidence="3 4">
    <name type="scientific">Cylindrobasidium torrendii FP15055 ss-10</name>
    <dbReference type="NCBI Taxonomy" id="1314674"/>
    <lineage>
        <taxon>Eukaryota</taxon>
        <taxon>Fungi</taxon>
        <taxon>Dikarya</taxon>
        <taxon>Basidiomycota</taxon>
        <taxon>Agaricomycotina</taxon>
        <taxon>Agaricomycetes</taxon>
        <taxon>Agaricomycetidae</taxon>
        <taxon>Agaricales</taxon>
        <taxon>Marasmiineae</taxon>
        <taxon>Physalacriaceae</taxon>
        <taxon>Cylindrobasidium</taxon>
    </lineage>
</organism>
<dbReference type="AlphaFoldDB" id="A0A0D7B218"/>
<feature type="compositionally biased region" description="Basic and acidic residues" evidence="1">
    <location>
        <begin position="312"/>
        <end position="321"/>
    </location>
</feature>
<reference evidence="3 4" key="1">
    <citation type="journal article" date="2015" name="Fungal Genet. Biol.">
        <title>Evolution of novel wood decay mechanisms in Agaricales revealed by the genome sequences of Fistulina hepatica and Cylindrobasidium torrendii.</title>
        <authorList>
            <person name="Floudas D."/>
            <person name="Held B.W."/>
            <person name="Riley R."/>
            <person name="Nagy L.G."/>
            <person name="Koehler G."/>
            <person name="Ransdell A.S."/>
            <person name="Younus H."/>
            <person name="Chow J."/>
            <person name="Chiniquy J."/>
            <person name="Lipzen A."/>
            <person name="Tritt A."/>
            <person name="Sun H."/>
            <person name="Haridas S."/>
            <person name="LaButti K."/>
            <person name="Ohm R.A."/>
            <person name="Kues U."/>
            <person name="Blanchette R.A."/>
            <person name="Grigoriev I.V."/>
            <person name="Minto R.E."/>
            <person name="Hibbett D.S."/>
        </authorList>
    </citation>
    <scope>NUCLEOTIDE SEQUENCE [LARGE SCALE GENOMIC DNA]</scope>
    <source>
        <strain evidence="3 4">FP15055 ss-10</strain>
    </source>
</reference>
<evidence type="ECO:0000256" key="1">
    <source>
        <dbReference type="SAM" id="MobiDB-lite"/>
    </source>
</evidence>
<evidence type="ECO:0008006" key="5">
    <source>
        <dbReference type="Google" id="ProtNLM"/>
    </source>
</evidence>
<feature type="region of interest" description="Disordered" evidence="1">
    <location>
        <begin position="280"/>
        <end position="387"/>
    </location>
</feature>
<keyword evidence="2" id="KW-0812">Transmembrane</keyword>
<sequence length="387" mass="42492">MSTFFSCTRYAAFALSIVCSAIIASAAVWNLSLVQELDLGYPLDTYLTFLGAYGIANVFIVVSVELTFDRPFTARVWFECLWVLLLLAMNLAGAAYFTTHSPALCSAHGRNVLGNEGCTSNQVLMGFTWLNTSLLFLYLALLVVLTIVRAGSEPQVWSTYIRDISTPGFNKLISPSNARSNVAHAPRQVQVTEEKRPNVPIISIPKPKPRPRRPSSPSSGEDPIGGLRTYYDVEAYPHDPQRHGLASSTILPPSDIPGPVFYSQHMQTMLTLPQTAAIRDRDSQGRTTGPRKSSPPPLGLWPRMDAMSQPIRKRETPKESEPLPPLPSSSDSGPSPRRSLESPPTSPRDRPGGPRRPSATIPKPRPPPLDLSKGKTRVQPIVINTYQ</sequence>
<keyword evidence="4" id="KW-1185">Reference proteome</keyword>
<dbReference type="OrthoDB" id="3269357at2759"/>
<keyword evidence="2" id="KW-1133">Transmembrane helix</keyword>
<evidence type="ECO:0000256" key="2">
    <source>
        <dbReference type="SAM" id="Phobius"/>
    </source>
</evidence>
<evidence type="ECO:0000313" key="3">
    <source>
        <dbReference type="EMBL" id="KIY64230.1"/>
    </source>
</evidence>
<feature type="transmembrane region" description="Helical" evidence="2">
    <location>
        <begin position="129"/>
        <end position="148"/>
    </location>
</feature>
<feature type="region of interest" description="Disordered" evidence="1">
    <location>
        <begin position="184"/>
        <end position="227"/>
    </location>
</feature>
<feature type="transmembrane region" description="Helical" evidence="2">
    <location>
        <begin position="46"/>
        <end position="64"/>
    </location>
</feature>
<dbReference type="Proteomes" id="UP000054007">
    <property type="component" value="Unassembled WGS sequence"/>
</dbReference>
<keyword evidence="2" id="KW-0472">Membrane</keyword>
<name>A0A0D7B218_9AGAR</name>
<gene>
    <name evidence="3" type="ORF">CYLTODRAFT_107746</name>
</gene>
<feature type="transmembrane region" description="Helical" evidence="2">
    <location>
        <begin position="76"/>
        <end position="97"/>
    </location>
</feature>